<reference evidence="3" key="2">
    <citation type="submission" date="2019-06" db="EMBL/GenBank/DDBJ databases">
        <title>Co-occurence of chitin degradation, pigmentation and bioactivity in marine Pseudoalteromonas.</title>
        <authorList>
            <person name="Sonnenschein E.C."/>
            <person name="Bech P.K."/>
        </authorList>
    </citation>
    <scope>NUCLEOTIDE SEQUENCE [LARGE SCALE GENOMIC DNA]</scope>
    <source>
        <strain evidence="3">S1607</strain>
    </source>
</reference>
<evidence type="ECO:0000313" key="3">
    <source>
        <dbReference type="Proteomes" id="UP000305423"/>
    </source>
</evidence>
<keyword evidence="1" id="KW-0812">Transmembrane</keyword>
<organism evidence="2 3">
    <name type="scientific">Pseudoalteromonas piscicida</name>
    <dbReference type="NCBI Taxonomy" id="43662"/>
    <lineage>
        <taxon>Bacteria</taxon>
        <taxon>Pseudomonadati</taxon>
        <taxon>Pseudomonadota</taxon>
        <taxon>Gammaproteobacteria</taxon>
        <taxon>Alteromonadales</taxon>
        <taxon>Pseudoalteromonadaceae</taxon>
        <taxon>Pseudoalteromonas</taxon>
    </lineage>
</organism>
<proteinExistence type="predicted"/>
<feature type="transmembrane region" description="Helical" evidence="1">
    <location>
        <begin position="6"/>
        <end position="26"/>
    </location>
</feature>
<reference evidence="2 3" key="1">
    <citation type="submission" date="2017-12" db="EMBL/GenBank/DDBJ databases">
        <authorList>
            <person name="Paulsen S."/>
            <person name="Gram L.K."/>
        </authorList>
    </citation>
    <scope>NUCLEOTIDE SEQUENCE [LARGE SCALE GENOMIC DNA]</scope>
    <source>
        <strain evidence="2 3">S1607</strain>
    </source>
</reference>
<evidence type="ECO:0000256" key="1">
    <source>
        <dbReference type="SAM" id="Phobius"/>
    </source>
</evidence>
<evidence type="ECO:0000313" key="2">
    <source>
        <dbReference type="EMBL" id="TMN77469.1"/>
    </source>
</evidence>
<keyword evidence="1" id="KW-0472">Membrane</keyword>
<name>A0AAQ2EVD8_PSEO7</name>
<keyword evidence="1" id="KW-1133">Transmembrane helix</keyword>
<accession>A0AAQ2EVD8</accession>
<dbReference type="EMBL" id="PNEL01000024">
    <property type="protein sequence ID" value="TMN77469.1"/>
    <property type="molecule type" value="Genomic_DNA"/>
</dbReference>
<comment type="caution">
    <text evidence="2">The sequence shown here is derived from an EMBL/GenBank/DDBJ whole genome shotgun (WGS) entry which is preliminary data.</text>
</comment>
<dbReference type="Proteomes" id="UP000305423">
    <property type="component" value="Unassembled WGS sequence"/>
</dbReference>
<protein>
    <submittedName>
        <fullName evidence="2">Uncharacterized protein</fullName>
    </submittedName>
</protein>
<gene>
    <name evidence="2" type="ORF">CWB74_10045</name>
</gene>
<sequence>MYKLSYILVLLIALILTTTFICFNYLQSIEIAKAEQRTYFTKLIGESSKNDQLLQAAISGLHVDKCGFLTDSKSWWFKYTLAEEMNHTIVEYEKLVEQYRPRLDLSTLTCS</sequence>
<dbReference type="RefSeq" id="WP_017216234.1">
    <property type="nucleotide sequence ID" value="NZ_JASGWW010000002.1"/>
</dbReference>
<dbReference type="AlphaFoldDB" id="A0AAQ2EVD8"/>